<name>A0A7W4ZAX2_9GAMM</name>
<comment type="catalytic activity">
    <reaction evidence="26">
        <text>a ubiquinone + n Na(+)(in) + NADH + H(+) = a ubiquinol + n Na(+)(out) + NAD(+)</text>
        <dbReference type="Rhea" id="RHEA:47748"/>
        <dbReference type="Rhea" id="RHEA-COMP:9565"/>
        <dbReference type="Rhea" id="RHEA-COMP:9566"/>
        <dbReference type="ChEBI" id="CHEBI:15378"/>
        <dbReference type="ChEBI" id="CHEBI:16389"/>
        <dbReference type="ChEBI" id="CHEBI:17976"/>
        <dbReference type="ChEBI" id="CHEBI:29101"/>
        <dbReference type="ChEBI" id="CHEBI:57540"/>
        <dbReference type="ChEBI" id="CHEBI:57945"/>
        <dbReference type="EC" id="7.2.1.1"/>
    </reaction>
</comment>
<dbReference type="EMBL" id="JACHWZ010000027">
    <property type="protein sequence ID" value="MBB3063267.1"/>
    <property type="molecule type" value="Genomic_DNA"/>
</dbReference>
<dbReference type="CDD" id="cd06188">
    <property type="entry name" value="NADH_quinone_reductase"/>
    <property type="match status" value="1"/>
</dbReference>
<dbReference type="Gene3D" id="3.10.20.30">
    <property type="match status" value="1"/>
</dbReference>
<dbReference type="RefSeq" id="WP_183463292.1">
    <property type="nucleotide sequence ID" value="NZ_JACHWZ010000027.1"/>
</dbReference>
<keyword evidence="10" id="KW-0997">Cell inner membrane</keyword>
<keyword evidence="20" id="KW-0406">Ion transport</keyword>
<keyword evidence="23" id="KW-0739">Sodium transport</keyword>
<dbReference type="GO" id="GO:0016655">
    <property type="term" value="F:oxidoreductase activity, acting on NAD(P)H, quinone or similar compound as acceptor"/>
    <property type="evidence" value="ECO:0007669"/>
    <property type="project" value="InterPro"/>
</dbReference>
<dbReference type="Gene3D" id="2.40.30.10">
    <property type="entry name" value="Translation factors"/>
    <property type="match status" value="1"/>
</dbReference>
<dbReference type="PANTHER" id="PTHR43644">
    <property type="entry name" value="NA(+)-TRANSLOCATING NADH-QUINONE REDUCTASE SUBUNIT"/>
    <property type="match status" value="1"/>
</dbReference>
<dbReference type="InterPro" id="IPR010205">
    <property type="entry name" value="NqrF"/>
</dbReference>
<gene>
    <name evidence="30" type="ORF">FHS09_004125</name>
</gene>
<comment type="subcellular location">
    <subcellularLocation>
        <location evidence="3">Cell inner membrane</location>
    </subcellularLocation>
</comment>
<evidence type="ECO:0000256" key="27">
    <source>
        <dbReference type="SAM" id="Phobius"/>
    </source>
</evidence>
<feature type="transmembrane region" description="Helical" evidence="27">
    <location>
        <begin position="201"/>
        <end position="224"/>
    </location>
</feature>
<evidence type="ECO:0000256" key="1">
    <source>
        <dbReference type="ARBA" id="ARBA00001974"/>
    </source>
</evidence>
<dbReference type="FunFam" id="3.40.50.80:FF:000014">
    <property type="entry name" value="Na(+)-translocating NADH-quinone reductase subunit F"/>
    <property type="match status" value="1"/>
</dbReference>
<dbReference type="EC" id="7.2.1.1" evidence="6"/>
<evidence type="ECO:0000256" key="25">
    <source>
        <dbReference type="ARBA" id="ARBA00030787"/>
    </source>
</evidence>
<dbReference type="GO" id="GO:0046872">
    <property type="term" value="F:metal ion binding"/>
    <property type="evidence" value="ECO:0007669"/>
    <property type="project" value="UniProtKB-KW"/>
</dbReference>
<evidence type="ECO:0000256" key="21">
    <source>
        <dbReference type="ARBA" id="ARBA00023075"/>
    </source>
</evidence>
<evidence type="ECO:0000313" key="30">
    <source>
        <dbReference type="EMBL" id="MBB3063267.1"/>
    </source>
</evidence>
<dbReference type="NCBIfam" id="TIGR01941">
    <property type="entry name" value="nqrF"/>
    <property type="match status" value="1"/>
</dbReference>
<keyword evidence="12" id="KW-0001">2Fe-2S</keyword>
<keyword evidence="14" id="KW-0274">FAD</keyword>
<evidence type="ECO:0000256" key="26">
    <source>
        <dbReference type="ARBA" id="ARBA00048891"/>
    </source>
</evidence>
<evidence type="ECO:0000256" key="5">
    <source>
        <dbReference type="ARBA" id="ARBA00011309"/>
    </source>
</evidence>
<keyword evidence="16" id="KW-0408">Iron</keyword>
<evidence type="ECO:0000256" key="10">
    <source>
        <dbReference type="ARBA" id="ARBA00022519"/>
    </source>
</evidence>
<dbReference type="PROSITE" id="PS51384">
    <property type="entry name" value="FAD_FR"/>
    <property type="match status" value="1"/>
</dbReference>
<dbReference type="InterPro" id="IPR001041">
    <property type="entry name" value="2Fe-2S_ferredoxin-type"/>
</dbReference>
<dbReference type="Pfam" id="PF00111">
    <property type="entry name" value="Fer2"/>
    <property type="match status" value="1"/>
</dbReference>
<sequence>MLFIKTAHKWLSLIIGIQLALWLASGLVFNLLDPREVSGRNLAASQQKQYLSPGENLLSHGQIAELYDSGTIGEITLIHRFGRNLYRVATGDDIELRDAASGQPFVIDRALARQIAEADYTGDDRKISGIEKIRAPAMEVRRHRGEVWKISIADDADTTLYISASDGRVLERRNDTWRLFDFFWMLHIMDYGARENFNNPIIISVAFGTLWLAISGCILLFGSFSRRDFNLLAKLRGSRVPVRLYNSAATLIDEFRLKAGVNLYDGLASEGINLPSNCGGGGSCGLCEVRLDPGAPASTSEKALIPAGRLAEGYRLACQQRVDETTTLVLDDTALHAGRFEAEVTGSYFLTPFIKEIHLRPVNGGTFEFAAGSFVQVEVPVHRLHLAEIPIDPAYHADWEKWQTAANADHRESCSRSYSMANGPHEQGSPLVLNVRIQPPPEHSLPAGRGSSYMFNLKAGDRVKVSGPFGNFRVKESRREMVFIGGGAGMAPLRSMIVDQLQACNTDRKISFWYGARSLREVFYRELFDRLQTEHNNFTWHLGLSEPLPEDNWQDPRGFISDIALKNYLCGHCELGNCEFYLCGPPAMLKATISMLTALGVGRGMIAFDDFGS</sequence>
<evidence type="ECO:0000256" key="15">
    <source>
        <dbReference type="ARBA" id="ARBA00022967"/>
    </source>
</evidence>
<evidence type="ECO:0000256" key="20">
    <source>
        <dbReference type="ARBA" id="ARBA00023065"/>
    </source>
</evidence>
<dbReference type="SUPFAM" id="SSF54292">
    <property type="entry name" value="2Fe-2S ferredoxin-like"/>
    <property type="match status" value="1"/>
</dbReference>
<dbReference type="InterPro" id="IPR001433">
    <property type="entry name" value="OxRdtase_FAD/NAD-bd"/>
</dbReference>
<evidence type="ECO:0000256" key="17">
    <source>
        <dbReference type="ARBA" id="ARBA00023014"/>
    </source>
</evidence>
<keyword evidence="21 30" id="KW-0830">Ubiquinone</keyword>
<dbReference type="SUPFAM" id="SSF63380">
    <property type="entry name" value="Riboflavin synthase domain-like"/>
    <property type="match status" value="1"/>
</dbReference>
<evidence type="ECO:0000313" key="31">
    <source>
        <dbReference type="Proteomes" id="UP000535937"/>
    </source>
</evidence>
<evidence type="ECO:0000256" key="19">
    <source>
        <dbReference type="ARBA" id="ARBA00023053"/>
    </source>
</evidence>
<dbReference type="InterPro" id="IPR017927">
    <property type="entry name" value="FAD-bd_FR_type"/>
</dbReference>
<dbReference type="PROSITE" id="PS51085">
    <property type="entry name" value="2FE2S_FER_2"/>
    <property type="match status" value="1"/>
</dbReference>
<evidence type="ECO:0000256" key="7">
    <source>
        <dbReference type="ARBA" id="ARBA00019729"/>
    </source>
</evidence>
<keyword evidence="19" id="KW-0915">Sodium</keyword>
<evidence type="ECO:0000259" key="28">
    <source>
        <dbReference type="PROSITE" id="PS51085"/>
    </source>
</evidence>
<dbReference type="Gene3D" id="3.40.50.80">
    <property type="entry name" value="Nucleotide-binding domain of ferredoxin-NADP reductase (FNR) module"/>
    <property type="match status" value="1"/>
</dbReference>
<keyword evidence="15" id="KW-1278">Translocase</keyword>
<proteinExistence type="inferred from homology"/>
<evidence type="ECO:0000256" key="16">
    <source>
        <dbReference type="ARBA" id="ARBA00023004"/>
    </source>
</evidence>
<dbReference type="SUPFAM" id="SSF52343">
    <property type="entry name" value="Ferredoxin reductase-like, C-terminal NADP-linked domain"/>
    <property type="match status" value="1"/>
</dbReference>
<keyword evidence="17" id="KW-0411">Iron-sulfur</keyword>
<dbReference type="InterPro" id="IPR036010">
    <property type="entry name" value="2Fe-2S_ferredoxin-like_sf"/>
</dbReference>
<dbReference type="InterPro" id="IPR008333">
    <property type="entry name" value="Cbr1-like_FAD-bd_dom"/>
</dbReference>
<dbReference type="InterPro" id="IPR017938">
    <property type="entry name" value="Riboflavin_synthase-like_b-brl"/>
</dbReference>
<keyword evidence="11" id="KW-0285">Flavoprotein</keyword>
<evidence type="ECO:0000259" key="29">
    <source>
        <dbReference type="PROSITE" id="PS51384"/>
    </source>
</evidence>
<dbReference type="InterPro" id="IPR039261">
    <property type="entry name" value="FNR_nucleotide-bd"/>
</dbReference>
<dbReference type="GO" id="GO:0006814">
    <property type="term" value="P:sodium ion transport"/>
    <property type="evidence" value="ECO:0007669"/>
    <property type="project" value="UniProtKB-KW"/>
</dbReference>
<comment type="cofactor">
    <cofactor evidence="1">
        <name>FAD</name>
        <dbReference type="ChEBI" id="CHEBI:57692"/>
    </cofactor>
</comment>
<comment type="similarity">
    <text evidence="4">Belongs to the NqrF family.</text>
</comment>
<keyword evidence="22 27" id="KW-0472">Membrane</keyword>
<comment type="subunit">
    <text evidence="5">Composed of six subunits; NqrA, NqrB, NqrC, NqrD, NqrE and NqrF.</text>
</comment>
<dbReference type="PANTHER" id="PTHR43644:SF1">
    <property type="entry name" value="NAD(P)H-FLAVIN REDUCTASE"/>
    <property type="match status" value="1"/>
</dbReference>
<dbReference type="InterPro" id="IPR012675">
    <property type="entry name" value="Beta-grasp_dom_sf"/>
</dbReference>
<keyword evidence="31" id="KW-1185">Reference proteome</keyword>
<comment type="caution">
    <text evidence="30">The sequence shown here is derived from an EMBL/GenBank/DDBJ whole genome shotgun (WGS) entry which is preliminary data.</text>
</comment>
<evidence type="ECO:0000256" key="23">
    <source>
        <dbReference type="ARBA" id="ARBA00023201"/>
    </source>
</evidence>
<dbReference type="Proteomes" id="UP000535937">
    <property type="component" value="Unassembled WGS sequence"/>
</dbReference>
<accession>A0A7W4ZAX2</accession>
<dbReference type="AlphaFoldDB" id="A0A7W4ZAX2"/>
<feature type="domain" description="2Fe-2S ferredoxin-type" evidence="28">
    <location>
        <begin position="240"/>
        <end position="334"/>
    </location>
</feature>
<evidence type="ECO:0000256" key="24">
    <source>
        <dbReference type="ARBA" id="ARBA00030032"/>
    </source>
</evidence>
<keyword evidence="27" id="KW-0812">Transmembrane</keyword>
<keyword evidence="13" id="KW-0479">Metal-binding</keyword>
<evidence type="ECO:0000256" key="18">
    <source>
        <dbReference type="ARBA" id="ARBA00023027"/>
    </source>
</evidence>
<feature type="domain" description="FAD-binding FR-type" evidence="29">
    <location>
        <begin position="337"/>
        <end position="475"/>
    </location>
</feature>
<keyword evidence="9" id="KW-1003">Cell membrane</keyword>
<dbReference type="GO" id="GO:0005886">
    <property type="term" value="C:plasma membrane"/>
    <property type="evidence" value="ECO:0007669"/>
    <property type="project" value="UniProtKB-SubCell"/>
</dbReference>
<keyword evidence="18" id="KW-0520">NAD</keyword>
<keyword evidence="27" id="KW-1133">Transmembrane helix</keyword>
<evidence type="ECO:0000256" key="6">
    <source>
        <dbReference type="ARBA" id="ARBA00013099"/>
    </source>
</evidence>
<keyword evidence="8" id="KW-0813">Transport</keyword>
<dbReference type="Pfam" id="PF00970">
    <property type="entry name" value="FAD_binding_6"/>
    <property type="match status" value="1"/>
</dbReference>
<evidence type="ECO:0000256" key="13">
    <source>
        <dbReference type="ARBA" id="ARBA00022723"/>
    </source>
</evidence>
<dbReference type="GO" id="GO:0051537">
    <property type="term" value="F:2 iron, 2 sulfur cluster binding"/>
    <property type="evidence" value="ECO:0007669"/>
    <property type="project" value="UniProtKB-KW"/>
</dbReference>
<evidence type="ECO:0000256" key="22">
    <source>
        <dbReference type="ARBA" id="ARBA00023136"/>
    </source>
</evidence>
<evidence type="ECO:0000256" key="4">
    <source>
        <dbReference type="ARBA" id="ARBA00005570"/>
    </source>
</evidence>
<protein>
    <recommendedName>
        <fullName evidence="7">Na(+)-translocating NADH-quinone reductase subunit F</fullName>
        <ecNumber evidence="6">7.2.1.1</ecNumber>
    </recommendedName>
    <alternativeName>
        <fullName evidence="25">NQR complex subunit F</fullName>
    </alternativeName>
    <alternativeName>
        <fullName evidence="24">NQR-1 subunit F</fullName>
    </alternativeName>
</protein>
<comment type="function">
    <text evidence="2">NQR complex catalyzes the reduction of ubiquinone-1 to ubiquinol by two successive reactions, coupled with the transport of Na(+) ions from the cytoplasm to the periplasm. The first step is catalyzed by NqrF, which accepts electrons from NADH and reduces ubiquinone-1 to ubisemiquinone by a one-electron transfer pathway.</text>
</comment>
<evidence type="ECO:0000256" key="3">
    <source>
        <dbReference type="ARBA" id="ARBA00004533"/>
    </source>
</evidence>
<dbReference type="Pfam" id="PF00175">
    <property type="entry name" value="NAD_binding_1"/>
    <property type="match status" value="1"/>
</dbReference>
<evidence type="ECO:0000256" key="8">
    <source>
        <dbReference type="ARBA" id="ARBA00022448"/>
    </source>
</evidence>
<evidence type="ECO:0000256" key="12">
    <source>
        <dbReference type="ARBA" id="ARBA00022714"/>
    </source>
</evidence>
<evidence type="ECO:0000256" key="11">
    <source>
        <dbReference type="ARBA" id="ARBA00022630"/>
    </source>
</evidence>
<evidence type="ECO:0000256" key="2">
    <source>
        <dbReference type="ARBA" id="ARBA00002972"/>
    </source>
</evidence>
<organism evidence="30 31">
    <name type="scientific">Microbulbifer rhizosphaerae</name>
    <dbReference type="NCBI Taxonomy" id="1562603"/>
    <lineage>
        <taxon>Bacteria</taxon>
        <taxon>Pseudomonadati</taxon>
        <taxon>Pseudomonadota</taxon>
        <taxon>Gammaproteobacteria</taxon>
        <taxon>Cellvibrionales</taxon>
        <taxon>Microbulbiferaceae</taxon>
        <taxon>Microbulbifer</taxon>
    </lineage>
</organism>
<evidence type="ECO:0000256" key="9">
    <source>
        <dbReference type="ARBA" id="ARBA00022475"/>
    </source>
</evidence>
<evidence type="ECO:0000256" key="14">
    <source>
        <dbReference type="ARBA" id="ARBA00022827"/>
    </source>
</evidence>
<reference evidence="30 31" key="1">
    <citation type="submission" date="2020-08" db="EMBL/GenBank/DDBJ databases">
        <title>Genomic Encyclopedia of Type Strains, Phase III (KMG-III): the genomes of soil and plant-associated and newly described type strains.</title>
        <authorList>
            <person name="Whitman W."/>
        </authorList>
    </citation>
    <scope>NUCLEOTIDE SEQUENCE [LARGE SCALE GENOMIC DNA]</scope>
    <source>
        <strain evidence="30 31">CECT 8799</strain>
    </source>
</reference>